<dbReference type="Pfam" id="PF19347">
    <property type="entry name" value="DUF5925"/>
    <property type="match status" value="1"/>
</dbReference>
<dbReference type="GO" id="GO:0016887">
    <property type="term" value="F:ATP hydrolysis activity"/>
    <property type="evidence" value="ECO:0007669"/>
    <property type="project" value="InterPro"/>
</dbReference>
<comment type="similarity">
    <text evidence="1">Belongs to the AAA ATPase family. BCS1 subfamily.</text>
</comment>
<accession>A0A249XSU4</accession>
<dbReference type="Gene3D" id="3.40.50.300">
    <property type="entry name" value="P-loop containing nucleotide triphosphate hydrolases"/>
    <property type="match status" value="1"/>
</dbReference>
<gene>
    <name evidence="3" type="ORF">SEA_PHABBA_272</name>
</gene>
<name>A0A249XSU4_9CAUD</name>
<dbReference type="GO" id="GO:0005524">
    <property type="term" value="F:ATP binding"/>
    <property type="evidence" value="ECO:0007669"/>
    <property type="project" value="InterPro"/>
</dbReference>
<evidence type="ECO:0000313" key="4">
    <source>
        <dbReference type="Proteomes" id="UP000226037"/>
    </source>
</evidence>
<reference evidence="4" key="1">
    <citation type="submission" date="2017-08" db="EMBL/GenBank/DDBJ databases">
        <authorList>
            <person name="de Groot N.N."/>
        </authorList>
    </citation>
    <scope>NUCLEOTIDE SEQUENCE [LARGE SCALE GENOMIC DNA]</scope>
</reference>
<dbReference type="Proteomes" id="UP000226037">
    <property type="component" value="Segment"/>
</dbReference>
<dbReference type="InterPro" id="IPR003593">
    <property type="entry name" value="AAA+_ATPase"/>
</dbReference>
<dbReference type="SUPFAM" id="SSF52540">
    <property type="entry name" value="P-loop containing nucleoside triphosphate hydrolases"/>
    <property type="match status" value="1"/>
</dbReference>
<proteinExistence type="inferred from homology"/>
<keyword evidence="4" id="KW-1185">Reference proteome</keyword>
<dbReference type="InterPro" id="IPR045969">
    <property type="entry name" value="DUF5925"/>
</dbReference>
<evidence type="ECO:0000256" key="1">
    <source>
        <dbReference type="ARBA" id="ARBA00007448"/>
    </source>
</evidence>
<dbReference type="SMART" id="SM00382">
    <property type="entry name" value="AAA"/>
    <property type="match status" value="1"/>
</dbReference>
<sequence length="407" mass="45735">MTRADKLPGGISQNISPDYGAQRCTAPLYAEFQQKILSGDMPYTARSYQRSNSRLKQAEKLLPEGHEWEVVRSHTMGVKDPTETILAVDGRVAVLMDRTSQNHVEVSVAAPNADEAAALLAKIAEHIPQTKVANHIVDTWVWAMTGEGPRSTLKKITAQAWDEIDQNYADGVREHLATMMEYTRPEKRGKIVLWHGPPGTGKTTVLRTLAREWKDWCSFHYISDPEKFFAEPSYLMEVGTTQGEELLDDDDDDDLDVDEADYDVDEAHEHEEEDESQRRTTPWRLVVCEDSGEFLKARQHGDASAAMSRLLNFSDGILGQGSNTIFLITTNEQVNKLDKAVTRPGRCLAQIEFKEFEAQEARKWLAKQGVFKQYHGPITLAQMVNDLEDTDRVATGIAEPEAVGQYL</sequence>
<evidence type="ECO:0000259" key="2">
    <source>
        <dbReference type="SMART" id="SM00382"/>
    </source>
</evidence>
<evidence type="ECO:0000313" key="3">
    <source>
        <dbReference type="EMBL" id="ASZ74809.1"/>
    </source>
</evidence>
<dbReference type="InterPro" id="IPR027417">
    <property type="entry name" value="P-loop_NTPase"/>
</dbReference>
<dbReference type="InterPro" id="IPR003959">
    <property type="entry name" value="ATPase_AAA_core"/>
</dbReference>
<feature type="domain" description="AAA+ ATPase" evidence="2">
    <location>
        <begin position="188"/>
        <end position="355"/>
    </location>
</feature>
<organism evidence="3 4">
    <name type="scientific">Mycobacterium phage Phabba</name>
    <dbReference type="NCBI Taxonomy" id="2027899"/>
    <lineage>
        <taxon>Viruses</taxon>
        <taxon>Duplodnaviria</taxon>
        <taxon>Heunggongvirae</taxon>
        <taxon>Uroviricota</taxon>
        <taxon>Caudoviricetes</taxon>
        <taxon>Ceeclamvirinae</taxon>
        <taxon>Myrnavirus</taxon>
        <taxon>Myrnavirus phabba</taxon>
        <taxon>Myranavirus phabba</taxon>
    </lineage>
</organism>
<protein>
    <submittedName>
        <fullName evidence="3">AAA-ATPase</fullName>
    </submittedName>
</protein>
<dbReference type="PANTHER" id="PTHR23070">
    <property type="entry name" value="BCS1 AAA-TYPE ATPASE"/>
    <property type="match status" value="1"/>
</dbReference>
<dbReference type="Pfam" id="PF00004">
    <property type="entry name" value="AAA"/>
    <property type="match status" value="1"/>
</dbReference>
<dbReference type="EMBL" id="MF668280">
    <property type="protein sequence ID" value="ASZ74809.1"/>
    <property type="molecule type" value="Genomic_DNA"/>
</dbReference>
<dbReference type="InterPro" id="IPR050747">
    <property type="entry name" value="Mitochondrial_chaperone_BCS1"/>
</dbReference>